<organism evidence="1 2">
    <name type="scientific">Melia azedarach</name>
    <name type="common">Chinaberry tree</name>
    <dbReference type="NCBI Taxonomy" id="155640"/>
    <lineage>
        <taxon>Eukaryota</taxon>
        <taxon>Viridiplantae</taxon>
        <taxon>Streptophyta</taxon>
        <taxon>Embryophyta</taxon>
        <taxon>Tracheophyta</taxon>
        <taxon>Spermatophyta</taxon>
        <taxon>Magnoliopsida</taxon>
        <taxon>eudicotyledons</taxon>
        <taxon>Gunneridae</taxon>
        <taxon>Pentapetalae</taxon>
        <taxon>rosids</taxon>
        <taxon>malvids</taxon>
        <taxon>Sapindales</taxon>
        <taxon>Meliaceae</taxon>
        <taxon>Melia</taxon>
    </lineage>
</organism>
<evidence type="ECO:0000313" key="1">
    <source>
        <dbReference type="EMBL" id="KAJ4702164.1"/>
    </source>
</evidence>
<evidence type="ECO:0000313" key="2">
    <source>
        <dbReference type="Proteomes" id="UP001164539"/>
    </source>
</evidence>
<accession>A0ACC1WTF0</accession>
<reference evidence="1 2" key="1">
    <citation type="journal article" date="2023" name="Science">
        <title>Complex scaffold remodeling in plant triterpene biosynthesis.</title>
        <authorList>
            <person name="De La Pena R."/>
            <person name="Hodgson H."/>
            <person name="Liu J.C."/>
            <person name="Stephenson M.J."/>
            <person name="Martin A.C."/>
            <person name="Owen C."/>
            <person name="Harkess A."/>
            <person name="Leebens-Mack J."/>
            <person name="Jimenez L.E."/>
            <person name="Osbourn A."/>
            <person name="Sattely E.S."/>
        </authorList>
    </citation>
    <scope>NUCLEOTIDE SEQUENCE [LARGE SCALE GENOMIC DNA]</scope>
    <source>
        <strain evidence="2">cv. JPN11</strain>
        <tissue evidence="1">Leaf</tissue>
    </source>
</reference>
<keyword evidence="2" id="KW-1185">Reference proteome</keyword>
<protein>
    <submittedName>
        <fullName evidence="1">GDSL esterase/lipase</fullName>
    </submittedName>
</protein>
<comment type="caution">
    <text evidence="1">The sequence shown here is derived from an EMBL/GenBank/DDBJ whole genome shotgun (WGS) entry which is preliminary data.</text>
</comment>
<sequence>MQSQPMKPSSSSSILLFSLTVLVSLFSTGAVLMKHPGNNTIPAVIMFGDSIVDTGNNNNRKTLAKSNFPPYGRDFMGGMPTGRFSNGKVPADLIVEELGIKEFLPPYLQPNLPLEEIPTGVSFASGGCGYDPLTSKLVAAISLSDQLRLFKEYTQKMREIVGDEKTETILKTGLFVVVASSNDIANTYFGFRIRKIRYDIPAYTDLLAVSASTFLKELYGLGVRRMGVLGAPPLGCLPSSRTMTLGGGTAGKDCAENYNQAAELFNAKLSAEIDCVNSNSPDARIVYMDIYNPLLDLIQNPNKFGFEIVKKGCCGTGTIEAAILCNPLSLSTCKNVSPYLFWDSYHPTEKAYKILVSDLLKKYLNNFF</sequence>
<dbReference type="EMBL" id="CM051407">
    <property type="protein sequence ID" value="KAJ4702164.1"/>
    <property type="molecule type" value="Genomic_DNA"/>
</dbReference>
<name>A0ACC1WTF0_MELAZ</name>
<dbReference type="Proteomes" id="UP001164539">
    <property type="component" value="Chromosome 14"/>
</dbReference>
<gene>
    <name evidence="1" type="ORF">OWV82_025283</name>
</gene>
<proteinExistence type="predicted"/>